<feature type="compositionally biased region" description="Polar residues" evidence="1">
    <location>
        <begin position="120"/>
        <end position="131"/>
    </location>
</feature>
<feature type="compositionally biased region" description="Basic and acidic residues" evidence="1">
    <location>
        <begin position="74"/>
        <end position="97"/>
    </location>
</feature>
<protein>
    <submittedName>
        <fullName evidence="2">Uncharacterized protein</fullName>
    </submittedName>
</protein>
<dbReference type="EMBL" id="BMAT01009977">
    <property type="protein sequence ID" value="GFS17738.1"/>
    <property type="molecule type" value="Genomic_DNA"/>
</dbReference>
<dbReference type="AlphaFoldDB" id="A0AAV4J7T1"/>
<dbReference type="Proteomes" id="UP000762676">
    <property type="component" value="Unassembled WGS sequence"/>
</dbReference>
<gene>
    <name evidence="2" type="ORF">ElyMa_004989700</name>
</gene>
<accession>A0AAV4J7T1</accession>
<proteinExistence type="predicted"/>
<name>A0AAV4J7T1_9GAST</name>
<evidence type="ECO:0000313" key="2">
    <source>
        <dbReference type="EMBL" id="GFS17738.1"/>
    </source>
</evidence>
<evidence type="ECO:0000313" key="3">
    <source>
        <dbReference type="Proteomes" id="UP000762676"/>
    </source>
</evidence>
<feature type="region of interest" description="Disordered" evidence="1">
    <location>
        <begin position="58"/>
        <end position="131"/>
    </location>
</feature>
<feature type="compositionally biased region" description="Basic and acidic residues" evidence="1">
    <location>
        <begin position="109"/>
        <end position="119"/>
    </location>
</feature>
<reference evidence="2 3" key="1">
    <citation type="journal article" date="2021" name="Elife">
        <title>Chloroplast acquisition without the gene transfer in kleptoplastic sea slugs, Plakobranchus ocellatus.</title>
        <authorList>
            <person name="Maeda T."/>
            <person name="Takahashi S."/>
            <person name="Yoshida T."/>
            <person name="Shimamura S."/>
            <person name="Takaki Y."/>
            <person name="Nagai Y."/>
            <person name="Toyoda A."/>
            <person name="Suzuki Y."/>
            <person name="Arimoto A."/>
            <person name="Ishii H."/>
            <person name="Satoh N."/>
            <person name="Nishiyama T."/>
            <person name="Hasebe M."/>
            <person name="Maruyama T."/>
            <person name="Minagawa J."/>
            <person name="Obokata J."/>
            <person name="Shigenobu S."/>
        </authorList>
    </citation>
    <scope>NUCLEOTIDE SEQUENCE [LARGE SCALE GENOMIC DNA]</scope>
</reference>
<sequence length="161" mass="18393">MATLKALGSATLKEEGELSEDDDDAHTHKQLQYFRHQTGRPQKNYISMKKVHDNINKLYSHDGLTKSRSTTVRYESKRSKRNEVSRSKRRDGEEVRDASLSGNSGSVDSEGKRYRESNTRSHTQSPQHHGSSNCILSYQINFKQHALKRGTLISLRSNLTF</sequence>
<feature type="region of interest" description="Disordered" evidence="1">
    <location>
        <begin position="1"/>
        <end position="28"/>
    </location>
</feature>
<comment type="caution">
    <text evidence="2">The sequence shown here is derived from an EMBL/GenBank/DDBJ whole genome shotgun (WGS) entry which is preliminary data.</text>
</comment>
<evidence type="ECO:0000256" key="1">
    <source>
        <dbReference type="SAM" id="MobiDB-lite"/>
    </source>
</evidence>
<organism evidence="2 3">
    <name type="scientific">Elysia marginata</name>
    <dbReference type="NCBI Taxonomy" id="1093978"/>
    <lineage>
        <taxon>Eukaryota</taxon>
        <taxon>Metazoa</taxon>
        <taxon>Spiralia</taxon>
        <taxon>Lophotrochozoa</taxon>
        <taxon>Mollusca</taxon>
        <taxon>Gastropoda</taxon>
        <taxon>Heterobranchia</taxon>
        <taxon>Euthyneura</taxon>
        <taxon>Panpulmonata</taxon>
        <taxon>Sacoglossa</taxon>
        <taxon>Placobranchoidea</taxon>
        <taxon>Plakobranchidae</taxon>
        <taxon>Elysia</taxon>
    </lineage>
</organism>
<keyword evidence="3" id="KW-1185">Reference proteome</keyword>